<dbReference type="OrthoDB" id="331544at2759"/>
<dbReference type="InterPro" id="IPR016040">
    <property type="entry name" value="NAD(P)-bd_dom"/>
</dbReference>
<dbReference type="Pfam" id="PF16363">
    <property type="entry name" value="GDP_Man_Dehyd"/>
    <property type="match status" value="1"/>
</dbReference>
<dbReference type="FunFam" id="3.40.50.720:FF:000304">
    <property type="entry name" value="UDP-glucose 4,6-dehydratase"/>
    <property type="match status" value="1"/>
</dbReference>
<dbReference type="Gene3D" id="3.40.50.720">
    <property type="entry name" value="NAD(P)-binding Rossmann-like Domain"/>
    <property type="match status" value="1"/>
</dbReference>
<dbReference type="Proteomes" id="UP000758155">
    <property type="component" value="Unassembled WGS sequence"/>
</dbReference>
<dbReference type="GO" id="GO:0008460">
    <property type="term" value="F:dTDP-glucose 4,6-dehydratase activity"/>
    <property type="evidence" value="ECO:0007669"/>
    <property type="project" value="InterPro"/>
</dbReference>
<comment type="caution">
    <text evidence="5">The sequence shown here is derived from an EMBL/GenBank/DDBJ whole genome shotgun (WGS) entry which is preliminary data.</text>
</comment>
<reference evidence="5" key="1">
    <citation type="submission" date="2019-04" db="EMBL/GenBank/DDBJ databases">
        <title>Sequencing of skin fungus with MAO and IRED activity.</title>
        <authorList>
            <person name="Marsaioli A.J."/>
            <person name="Bonatto J.M.C."/>
            <person name="Reis Junior O."/>
        </authorList>
    </citation>
    <scope>NUCLEOTIDE SEQUENCE</scope>
    <source>
        <strain evidence="5">28M1</strain>
    </source>
</reference>
<keyword evidence="3" id="KW-0456">Lyase</keyword>
<organism evidence="5 6">
    <name type="scientific">Didymella heteroderae</name>
    <dbReference type="NCBI Taxonomy" id="1769908"/>
    <lineage>
        <taxon>Eukaryota</taxon>
        <taxon>Fungi</taxon>
        <taxon>Dikarya</taxon>
        <taxon>Ascomycota</taxon>
        <taxon>Pezizomycotina</taxon>
        <taxon>Dothideomycetes</taxon>
        <taxon>Pleosporomycetidae</taxon>
        <taxon>Pleosporales</taxon>
        <taxon>Pleosporineae</taxon>
        <taxon>Didymellaceae</taxon>
        <taxon>Didymella</taxon>
    </lineage>
</organism>
<dbReference type="CDD" id="cd05246">
    <property type="entry name" value="dTDP_GD_SDR_e"/>
    <property type="match status" value="1"/>
</dbReference>
<gene>
    <name evidence="5" type="ORF">E8E12_008923</name>
</gene>
<dbReference type="InterPro" id="IPR036291">
    <property type="entry name" value="NAD(P)-bd_dom_sf"/>
</dbReference>
<evidence type="ECO:0000256" key="2">
    <source>
        <dbReference type="ARBA" id="ARBA00023027"/>
    </source>
</evidence>
<comment type="cofactor">
    <cofactor evidence="1">
        <name>NAD(+)</name>
        <dbReference type="ChEBI" id="CHEBI:57540"/>
    </cofactor>
</comment>
<dbReference type="GO" id="GO:0009225">
    <property type="term" value="P:nucleotide-sugar metabolic process"/>
    <property type="evidence" value="ECO:0007669"/>
    <property type="project" value="InterPro"/>
</dbReference>
<feature type="domain" description="NAD(P)-binding" evidence="4">
    <location>
        <begin position="53"/>
        <end position="359"/>
    </location>
</feature>
<name>A0A9P4WPH7_9PLEO</name>
<evidence type="ECO:0000256" key="3">
    <source>
        <dbReference type="ARBA" id="ARBA00023239"/>
    </source>
</evidence>
<dbReference type="PANTHER" id="PTHR43000">
    <property type="entry name" value="DTDP-D-GLUCOSE 4,6-DEHYDRATASE-RELATED"/>
    <property type="match status" value="1"/>
</dbReference>
<evidence type="ECO:0000259" key="4">
    <source>
        <dbReference type="Pfam" id="PF16363"/>
    </source>
</evidence>
<dbReference type="AlphaFoldDB" id="A0A9P4WPH7"/>
<accession>A0A9P4WPH7</accession>
<evidence type="ECO:0000313" key="6">
    <source>
        <dbReference type="Proteomes" id="UP000758155"/>
    </source>
</evidence>
<dbReference type="Gene3D" id="3.90.25.10">
    <property type="entry name" value="UDP-galactose 4-epimerase, domain 1"/>
    <property type="match status" value="1"/>
</dbReference>
<sequence length="408" mass="46192">MDGNKTNGFRITPPDSPKWKSRPVFVHANHDDETLDLIGTTKFEPRPDVKSILVTGGAGFIGSWVVRHLVLQYPEYTIVCFDKLDYVASMANIGCLERFSNFHFVNGDITCEGAVDQVLQNFDIDCIMHFAAYSHVQNSFHDQNSFTLNNVIGTQKLLDSARRHGRINRFIHVSTDEVYGETPEDVVDETKQFLPTNPYSASKAAAEMYVYAYYKSFNIPVVIVRSNNVFGPCQYPEKIIPRFFTLLAKHKPITIQGSGLHKRRYLYGGDAADGFDTILHKGVVGEAYNIESGNGVTNIEVAVRMLQLFGYDPQSDFATRLAWIADRPFNDHDYHVDGSKLKRLGWTQNTTFEDGLEKTVEWYRKHLDTWWETETVEAIKVQTPAVGTEKKDPMTTEMPTVQIVVADA</sequence>
<keyword evidence="2" id="KW-0520">NAD</keyword>
<dbReference type="InterPro" id="IPR005888">
    <property type="entry name" value="dTDP_Gluc_deHydtase"/>
</dbReference>
<dbReference type="EMBL" id="SWKV01000035">
    <property type="protein sequence ID" value="KAF3038703.1"/>
    <property type="molecule type" value="Genomic_DNA"/>
</dbReference>
<dbReference type="SUPFAM" id="SSF51735">
    <property type="entry name" value="NAD(P)-binding Rossmann-fold domains"/>
    <property type="match status" value="1"/>
</dbReference>
<proteinExistence type="predicted"/>
<protein>
    <submittedName>
        <fullName evidence="5">PKS/NRPS-like protein biosynthetic cluster</fullName>
    </submittedName>
</protein>
<evidence type="ECO:0000256" key="1">
    <source>
        <dbReference type="ARBA" id="ARBA00001911"/>
    </source>
</evidence>
<evidence type="ECO:0000313" key="5">
    <source>
        <dbReference type="EMBL" id="KAF3038703.1"/>
    </source>
</evidence>
<keyword evidence="6" id="KW-1185">Reference proteome</keyword>